<dbReference type="Proteomes" id="UP000784294">
    <property type="component" value="Unassembled WGS sequence"/>
</dbReference>
<comment type="caution">
    <text evidence="1">The sequence shown here is derived from an EMBL/GenBank/DDBJ whole genome shotgun (WGS) entry which is preliminary data.</text>
</comment>
<organism evidence="1 2">
    <name type="scientific">Protopolystoma xenopodis</name>
    <dbReference type="NCBI Taxonomy" id="117903"/>
    <lineage>
        <taxon>Eukaryota</taxon>
        <taxon>Metazoa</taxon>
        <taxon>Spiralia</taxon>
        <taxon>Lophotrochozoa</taxon>
        <taxon>Platyhelminthes</taxon>
        <taxon>Monogenea</taxon>
        <taxon>Polyopisthocotylea</taxon>
        <taxon>Polystomatidea</taxon>
        <taxon>Polystomatidae</taxon>
        <taxon>Protopolystoma</taxon>
    </lineage>
</organism>
<gene>
    <name evidence="1" type="ORF">PXEA_LOCUS34138</name>
</gene>
<name>A0A3S5C7M3_9PLAT</name>
<reference evidence="1" key="1">
    <citation type="submission" date="2018-11" db="EMBL/GenBank/DDBJ databases">
        <authorList>
            <consortium name="Pathogen Informatics"/>
        </authorList>
    </citation>
    <scope>NUCLEOTIDE SEQUENCE</scope>
</reference>
<evidence type="ECO:0000313" key="2">
    <source>
        <dbReference type="Proteomes" id="UP000784294"/>
    </source>
</evidence>
<dbReference type="AlphaFoldDB" id="A0A3S5C7M3"/>
<evidence type="ECO:0000313" key="1">
    <source>
        <dbReference type="EMBL" id="VEL40698.1"/>
    </source>
</evidence>
<feature type="non-terminal residue" evidence="1">
    <location>
        <position position="1"/>
    </location>
</feature>
<dbReference type="EMBL" id="CAAALY010266025">
    <property type="protein sequence ID" value="VEL40698.1"/>
    <property type="molecule type" value="Genomic_DNA"/>
</dbReference>
<sequence length="158" mass="17608">KPFTHESLLIDQKDYRLTRVEKRQAKQRYEREKALSQSYQTAALYQLHQMQLLQQQQLIAAGVNPALMNSYRYSAASGLYTVNPSSSLGLNQTAGLPSQLADPIMGIGLHGGTTAASSPAGLELMRQMDRQARLRMLHSDFEEARRRTGYAKTGSGHN</sequence>
<protein>
    <submittedName>
        <fullName evidence="1">Uncharacterized protein</fullName>
    </submittedName>
</protein>
<accession>A0A3S5C7M3</accession>
<proteinExistence type="predicted"/>
<keyword evidence="2" id="KW-1185">Reference proteome</keyword>